<protein>
    <submittedName>
        <fullName evidence="2">Uncharacterized protein</fullName>
    </submittedName>
</protein>
<proteinExistence type="predicted"/>
<organism evidence="2 3">
    <name type="scientific">Myxacorys almedinensis A</name>
    <dbReference type="NCBI Taxonomy" id="2690445"/>
    <lineage>
        <taxon>Bacteria</taxon>
        <taxon>Bacillati</taxon>
        <taxon>Cyanobacteriota</taxon>
        <taxon>Cyanophyceae</taxon>
        <taxon>Leptolyngbyales</taxon>
        <taxon>Leptolyngbyaceae</taxon>
        <taxon>Myxacorys</taxon>
        <taxon>Myxacorys almedinensis</taxon>
    </lineage>
</organism>
<evidence type="ECO:0000313" key="3">
    <source>
        <dbReference type="Proteomes" id="UP000646053"/>
    </source>
</evidence>
<accession>A0A8J8CNT5</accession>
<name>A0A8J8CNT5_9CYAN</name>
<dbReference type="AlphaFoldDB" id="A0A8J8CNT5"/>
<dbReference type="EMBL" id="WVIE01000045">
    <property type="protein sequence ID" value="NDJ19910.1"/>
    <property type="molecule type" value="Genomic_DNA"/>
</dbReference>
<feature type="region of interest" description="Disordered" evidence="1">
    <location>
        <begin position="54"/>
        <end position="78"/>
    </location>
</feature>
<evidence type="ECO:0000313" key="2">
    <source>
        <dbReference type="EMBL" id="NDJ19910.1"/>
    </source>
</evidence>
<dbReference type="Proteomes" id="UP000646053">
    <property type="component" value="Unassembled WGS sequence"/>
</dbReference>
<keyword evidence="3" id="KW-1185">Reference proteome</keyword>
<comment type="caution">
    <text evidence="2">The sequence shown here is derived from an EMBL/GenBank/DDBJ whole genome shotgun (WGS) entry which is preliminary data.</text>
</comment>
<evidence type="ECO:0000256" key="1">
    <source>
        <dbReference type="SAM" id="MobiDB-lite"/>
    </source>
</evidence>
<gene>
    <name evidence="2" type="ORF">GS601_21940</name>
</gene>
<sequence>MPKRYACPSEVEPLVTLMLGSLAGYTNRAIARSTSRENVTRSYVVTVGRPEFEPLPLSPDRLSRDGTSGHGKPVGKPDSTLRQVFITTLERERVAPPQMAAESDRPSGRNVVYLQGFHWLFLTRTEDEWRLALLFTQIGTYPTKQSPTPPRESSQGVIGQAIQTWLRDCNAGAIPPAKSDRFFNKTR</sequence>
<reference evidence="2" key="1">
    <citation type="submission" date="2019-12" db="EMBL/GenBank/DDBJ databases">
        <title>High-Quality draft genome sequences of three cyanobacteria isolated from the limestone walls of the Old Cathedral of Coimbra.</title>
        <authorList>
            <person name="Tiago I."/>
            <person name="Soares F."/>
            <person name="Portugal A."/>
        </authorList>
    </citation>
    <scope>NUCLEOTIDE SEQUENCE</scope>
    <source>
        <strain evidence="2">A</strain>
    </source>
</reference>